<organism evidence="3 4">
    <name type="scientific">candidate division WWE3 bacterium RBG_16_37_10</name>
    <dbReference type="NCBI Taxonomy" id="1802610"/>
    <lineage>
        <taxon>Bacteria</taxon>
        <taxon>Katanobacteria</taxon>
    </lineage>
</organism>
<dbReference type="GO" id="GO:0019867">
    <property type="term" value="C:outer membrane"/>
    <property type="evidence" value="ECO:0007669"/>
    <property type="project" value="InterPro"/>
</dbReference>
<evidence type="ECO:0000313" key="3">
    <source>
        <dbReference type="EMBL" id="OGC50657.1"/>
    </source>
</evidence>
<gene>
    <name evidence="3" type="ORF">A2W32_04795</name>
</gene>
<evidence type="ECO:0000259" key="2">
    <source>
        <dbReference type="PROSITE" id="PS51109"/>
    </source>
</evidence>
<comment type="caution">
    <text evidence="3">The sequence shown here is derived from an EMBL/GenBank/DDBJ whole genome shotgun (WGS) entry which is preliminary data.</text>
</comment>
<sequence>MHSLPAKILLLVGYALWMSMSHQTGGQVLGTSNAANSNYYQENKLVLNTTTAFDQKEIEEYESLPYETKYEKDPEMEYGKEEISQKGVNGVKTKHYLITYWVDEIIDKTLTKTDTEEPTDEIVRKGTKIVWRLLEGTEQGRLKYWYKTRVWATKYDANCPGCTGRTYSGTQVVKGVCATDPKTIPLGTNFYVAGYGLCRAEDIGGAIKGNKIDLGYEDASKGAWRTGWTDVYLLTNAPE</sequence>
<evidence type="ECO:0000313" key="4">
    <source>
        <dbReference type="Proteomes" id="UP000177371"/>
    </source>
</evidence>
<dbReference type="GO" id="GO:0009254">
    <property type="term" value="P:peptidoglycan turnover"/>
    <property type="evidence" value="ECO:0007669"/>
    <property type="project" value="InterPro"/>
</dbReference>
<dbReference type="Pfam" id="PF07501">
    <property type="entry name" value="G5"/>
    <property type="match status" value="1"/>
</dbReference>
<keyword evidence="1" id="KW-0732">Signal</keyword>
<dbReference type="PROSITE" id="PS51109">
    <property type="entry name" value="G5"/>
    <property type="match status" value="1"/>
</dbReference>
<dbReference type="InterPro" id="IPR051933">
    <property type="entry name" value="Resuscitation_pf_RpfB"/>
</dbReference>
<dbReference type="PANTHER" id="PTHR39160">
    <property type="entry name" value="CELL WALL-BINDING PROTEIN YOCH"/>
    <property type="match status" value="1"/>
</dbReference>
<dbReference type="InterPro" id="IPR036908">
    <property type="entry name" value="RlpA-like_sf"/>
</dbReference>
<evidence type="ECO:0000256" key="1">
    <source>
        <dbReference type="ARBA" id="ARBA00022729"/>
    </source>
</evidence>
<feature type="domain" description="G5" evidence="2">
    <location>
        <begin position="50"/>
        <end position="129"/>
    </location>
</feature>
<dbReference type="InterPro" id="IPR011098">
    <property type="entry name" value="G5_dom"/>
</dbReference>
<proteinExistence type="predicted"/>
<dbReference type="Proteomes" id="UP000177371">
    <property type="component" value="Unassembled WGS sequence"/>
</dbReference>
<dbReference type="Pfam" id="PF06725">
    <property type="entry name" value="3D"/>
    <property type="match status" value="1"/>
</dbReference>
<dbReference type="SMART" id="SM01208">
    <property type="entry name" value="G5"/>
    <property type="match status" value="1"/>
</dbReference>
<protein>
    <recommendedName>
        <fullName evidence="2">G5 domain-containing protein</fullName>
    </recommendedName>
</protein>
<accession>A0A1F4V0D5</accession>
<dbReference type="EMBL" id="MEUT01000036">
    <property type="protein sequence ID" value="OGC50657.1"/>
    <property type="molecule type" value="Genomic_DNA"/>
</dbReference>
<dbReference type="CDD" id="cd22786">
    <property type="entry name" value="DPBB_YuiC-like"/>
    <property type="match status" value="1"/>
</dbReference>
<dbReference type="PANTHER" id="PTHR39160:SF4">
    <property type="entry name" value="RESUSCITATION-PROMOTING FACTOR RPFB"/>
    <property type="match status" value="1"/>
</dbReference>
<dbReference type="Gene3D" id="2.40.40.10">
    <property type="entry name" value="RlpA-like domain"/>
    <property type="match status" value="1"/>
</dbReference>
<dbReference type="SUPFAM" id="SSF50685">
    <property type="entry name" value="Barwin-like endoglucanases"/>
    <property type="match status" value="1"/>
</dbReference>
<dbReference type="Gene3D" id="2.20.230.10">
    <property type="entry name" value="Resuscitation-promoting factor rpfb"/>
    <property type="match status" value="1"/>
</dbReference>
<dbReference type="GO" id="GO:0004553">
    <property type="term" value="F:hydrolase activity, hydrolyzing O-glycosyl compounds"/>
    <property type="evidence" value="ECO:0007669"/>
    <property type="project" value="InterPro"/>
</dbReference>
<dbReference type="AlphaFoldDB" id="A0A1F4V0D5"/>
<dbReference type="InterPro" id="IPR010611">
    <property type="entry name" value="3D_dom"/>
</dbReference>
<reference evidence="3 4" key="1">
    <citation type="journal article" date="2016" name="Nat. Commun.">
        <title>Thousands of microbial genomes shed light on interconnected biogeochemical processes in an aquifer system.</title>
        <authorList>
            <person name="Anantharaman K."/>
            <person name="Brown C.T."/>
            <person name="Hug L.A."/>
            <person name="Sharon I."/>
            <person name="Castelle C.J."/>
            <person name="Probst A.J."/>
            <person name="Thomas B.C."/>
            <person name="Singh A."/>
            <person name="Wilkins M.J."/>
            <person name="Karaoz U."/>
            <person name="Brodie E.L."/>
            <person name="Williams K.H."/>
            <person name="Hubbard S.S."/>
            <person name="Banfield J.F."/>
        </authorList>
    </citation>
    <scope>NUCLEOTIDE SEQUENCE [LARGE SCALE GENOMIC DNA]</scope>
</reference>
<dbReference type="STRING" id="1802610.A2W32_04795"/>
<name>A0A1F4V0D5_UNCKA</name>